<evidence type="ECO:0000256" key="1">
    <source>
        <dbReference type="SAM" id="Phobius"/>
    </source>
</evidence>
<keyword evidence="1" id="KW-0812">Transmembrane</keyword>
<dbReference type="PANTHER" id="PTHR32251:SF15">
    <property type="entry name" value="3-OXO-5-ALPHA-STEROID 4-DEHYDROGENASE (DUF1295)"/>
    <property type="match status" value="1"/>
</dbReference>
<dbReference type="RefSeq" id="WP_074758455.1">
    <property type="nucleotide sequence ID" value="NZ_FOGJ01000032.1"/>
</dbReference>
<proteinExistence type="predicted"/>
<dbReference type="OrthoDB" id="9779233at2"/>
<evidence type="ECO:0000313" key="3">
    <source>
        <dbReference type="Proteomes" id="UP000182584"/>
    </source>
</evidence>
<dbReference type="PANTHER" id="PTHR32251">
    <property type="entry name" value="3-OXO-5-ALPHA-STEROID 4-DEHYDROGENASE"/>
    <property type="match status" value="1"/>
</dbReference>
<keyword evidence="1" id="KW-0472">Membrane</keyword>
<dbReference type="AlphaFoldDB" id="A0A1H9WNV8"/>
<dbReference type="eggNOG" id="COG3752">
    <property type="taxonomic scope" value="Bacteria"/>
</dbReference>
<dbReference type="Gene3D" id="1.20.120.1630">
    <property type="match status" value="1"/>
</dbReference>
<gene>
    <name evidence="2" type="ORF">SAMN04487884_13226</name>
</gene>
<keyword evidence="1" id="KW-1133">Transmembrane helix</keyword>
<dbReference type="InterPro" id="IPR010721">
    <property type="entry name" value="UstE-like"/>
</dbReference>
<reference evidence="2 3" key="1">
    <citation type="submission" date="2016-10" db="EMBL/GenBank/DDBJ databases">
        <authorList>
            <person name="de Groot N.N."/>
        </authorList>
    </citation>
    <scope>NUCLEOTIDE SEQUENCE [LARGE SCALE GENOMIC DNA]</scope>
    <source>
        <strain evidence="2 3">AR40</strain>
    </source>
</reference>
<dbReference type="Proteomes" id="UP000182584">
    <property type="component" value="Unassembled WGS sequence"/>
</dbReference>
<dbReference type="GO" id="GO:0016020">
    <property type="term" value="C:membrane"/>
    <property type="evidence" value="ECO:0007669"/>
    <property type="project" value="TreeGrafter"/>
</dbReference>
<feature type="transmembrane region" description="Helical" evidence="1">
    <location>
        <begin position="103"/>
        <end position="122"/>
    </location>
</feature>
<dbReference type="EMBL" id="FOGJ01000032">
    <property type="protein sequence ID" value="SES35588.1"/>
    <property type="molecule type" value="Genomic_DNA"/>
</dbReference>
<feature type="transmembrane region" description="Helical" evidence="1">
    <location>
        <begin position="30"/>
        <end position="48"/>
    </location>
</feature>
<accession>A0A1H9WNV8</accession>
<feature type="transmembrane region" description="Helical" evidence="1">
    <location>
        <begin position="54"/>
        <end position="75"/>
    </location>
</feature>
<feature type="transmembrane region" description="Helical" evidence="1">
    <location>
        <begin position="134"/>
        <end position="153"/>
    </location>
</feature>
<feature type="transmembrane region" description="Helical" evidence="1">
    <location>
        <begin position="201"/>
        <end position="219"/>
    </location>
</feature>
<sequence length="264" mass="29743">MNIQGLLILFSISLVFCSVGFYKFVYFMSVGYGLSVAAIGATLLIYYNDKSTTATILACLIMMIYGIRLAGFLVYRELKNGAYKKVLSDATPHSKSMPLPAKIGMWIGMALLYVLQTSPLFFRMDNMTGDNLFIYAGCAISVFGILFESLADVQKSAQKKVRMDMVATKGLYKIVRCPNYLGEILFWTGVFVEGITAYDSVFEFIFAAIGYILILYVMVDSAKRLESKQNKNYGDKEEYREYADHTPILFPLIPLYHLAKSERS</sequence>
<evidence type="ECO:0000313" key="2">
    <source>
        <dbReference type="EMBL" id="SES35588.1"/>
    </source>
</evidence>
<organism evidence="2 3">
    <name type="scientific">Butyrivibrio fibrisolvens</name>
    <dbReference type="NCBI Taxonomy" id="831"/>
    <lineage>
        <taxon>Bacteria</taxon>
        <taxon>Bacillati</taxon>
        <taxon>Bacillota</taxon>
        <taxon>Clostridia</taxon>
        <taxon>Lachnospirales</taxon>
        <taxon>Lachnospiraceae</taxon>
        <taxon>Butyrivibrio</taxon>
    </lineage>
</organism>
<protein>
    <submittedName>
        <fullName evidence="2">Steroid 5-alpha reductase family enzyme</fullName>
    </submittedName>
</protein>
<dbReference type="Pfam" id="PF06966">
    <property type="entry name" value="DUF1295"/>
    <property type="match status" value="1"/>
</dbReference>
<feature type="transmembrane region" description="Helical" evidence="1">
    <location>
        <begin position="174"/>
        <end position="195"/>
    </location>
</feature>
<dbReference type="PROSITE" id="PS50244">
    <property type="entry name" value="S5A_REDUCTASE"/>
    <property type="match status" value="1"/>
</dbReference>
<name>A0A1H9WNV8_BUTFI</name>
<feature type="transmembrane region" description="Helical" evidence="1">
    <location>
        <begin position="6"/>
        <end position="25"/>
    </location>
</feature>